<dbReference type="Proteomes" id="UP000306147">
    <property type="component" value="Unassembled WGS sequence"/>
</dbReference>
<dbReference type="RefSeq" id="WP_135965728.1">
    <property type="nucleotide sequence ID" value="NZ_SRXT01000010.1"/>
</dbReference>
<accession>A0A4S1WZB9</accession>
<comment type="caution">
    <text evidence="2">The sequence shown here is derived from an EMBL/GenBank/DDBJ whole genome shotgun (WGS) entry which is preliminary data.</text>
</comment>
<sequence>MSGAVAMVFAIVIADADYQAGFAGPVADDLADRPECRVATVASDLIALDSADMADILRSQVPDPSRTLVIGHATGARSAIALAEEIAADTALLVAPAWSDDGDISEVSRPSSSSVSISVVTGMQRTNDWLEDSKIDEQRLPLPNAALAVALRQSGAMPGILTAMIRGEPLPDLSGLVADWRRRNAHRIELAGPVQCSATGEVRVPGRIVNTGEAALVFGRAERDRLMIGARIRSETCAAWTNEARALPARPELEPGDSARFVIGLAGPTTDARDIEIELSLVSEGSFWYSDLAFPALRLGIARSSEHGDGPPASCRSDGAPNACDPDRVMPDPATLDDLSSCYRLILGRTPDADGFAYYARLVQAGMTVDKLVLAFVSAPEAIARFDALRQIQVHEDQTR</sequence>
<organism evidence="2 3">
    <name type="scientific">Sphingomonas gei</name>
    <dbReference type="NCBI Taxonomy" id="1395960"/>
    <lineage>
        <taxon>Bacteria</taxon>
        <taxon>Pseudomonadati</taxon>
        <taxon>Pseudomonadota</taxon>
        <taxon>Alphaproteobacteria</taxon>
        <taxon>Sphingomonadales</taxon>
        <taxon>Sphingomonadaceae</taxon>
        <taxon>Sphingomonas</taxon>
    </lineage>
</organism>
<evidence type="ECO:0000313" key="2">
    <source>
        <dbReference type="EMBL" id="TGX48693.1"/>
    </source>
</evidence>
<reference evidence="2 3" key="1">
    <citation type="submission" date="2019-04" db="EMBL/GenBank/DDBJ databases">
        <title>Sphingomonas psychrotolerans sp. nov., isolated from soil in the Tianshan Mountains, Xinjiang, China.</title>
        <authorList>
            <person name="Luo Y."/>
            <person name="Sheng H."/>
        </authorList>
    </citation>
    <scope>NUCLEOTIDE SEQUENCE [LARGE SCALE GENOMIC DNA]</scope>
    <source>
        <strain evidence="2 3">ZFGT-11</strain>
    </source>
</reference>
<dbReference type="Gene3D" id="3.40.50.1820">
    <property type="entry name" value="alpha/beta hydrolase"/>
    <property type="match status" value="1"/>
</dbReference>
<feature type="domain" description="DUF4214" evidence="1">
    <location>
        <begin position="340"/>
        <end position="386"/>
    </location>
</feature>
<dbReference type="EMBL" id="SRXT01000010">
    <property type="protein sequence ID" value="TGX48693.1"/>
    <property type="molecule type" value="Genomic_DNA"/>
</dbReference>
<dbReference type="Pfam" id="PF13946">
    <property type="entry name" value="DUF4214"/>
    <property type="match status" value="1"/>
</dbReference>
<evidence type="ECO:0000313" key="3">
    <source>
        <dbReference type="Proteomes" id="UP000306147"/>
    </source>
</evidence>
<proteinExistence type="predicted"/>
<dbReference type="InterPro" id="IPR025282">
    <property type="entry name" value="DUF4214"/>
</dbReference>
<evidence type="ECO:0000259" key="1">
    <source>
        <dbReference type="Pfam" id="PF13946"/>
    </source>
</evidence>
<dbReference type="AlphaFoldDB" id="A0A4S1WZB9"/>
<dbReference type="InterPro" id="IPR029058">
    <property type="entry name" value="AB_hydrolase_fold"/>
</dbReference>
<keyword evidence="3" id="KW-1185">Reference proteome</keyword>
<protein>
    <submittedName>
        <fullName evidence="2">DUF4214 domain-containing protein</fullName>
    </submittedName>
</protein>
<name>A0A4S1WZB9_9SPHN</name>
<gene>
    <name evidence="2" type="ORF">E5A73_20520</name>
</gene>
<dbReference type="OrthoDB" id="5679686at2"/>